<keyword evidence="8" id="KW-1185">Reference proteome</keyword>
<dbReference type="Pfam" id="PF00263">
    <property type="entry name" value="Secretin"/>
    <property type="match status" value="1"/>
</dbReference>
<sequence length="407" mass="45059">MLLPAGSVHAMPVTLNVEAVEIGEVMNMLSRRNRINILLSKEVTGPVSVNLYDVGEAQAIRMIAGAAGFVVEQRDGSYFIVSREDSGKYDYSNLTQLRTFKIQYSDPLLIQEILQKHLSQYGKITTLGDRSLLVVEDQPVFLERIAKLLKDIDLKPRQILIEAQIMEVTLGDSEDFGIDWKVLFSGGKGVIGTTGLAPAVDGLFIDFVNKDVDFFLRALQQNDRLRTLSTPKILALEGKEARAVIGDRQGFKVTTTINQVTTESIEFLESGVILKVKPTVDDEGRILMDIHPEVSSGAIDQLGIPSQKTTEVSTQMLVNDGQTVFIGGLMKQNLIEGRRGVPFLSKIPFLGRAFSQNFSTNIKTETVVFITPYIVDGNQRVLSRMSEEGTGTIERLQRTPPEPFDLP</sequence>
<gene>
    <name evidence="7" type="ORF">KDW96_18520</name>
</gene>
<dbReference type="InterPro" id="IPR050810">
    <property type="entry name" value="Bact_Secretion_Sys_Channel"/>
</dbReference>
<feature type="region of interest" description="Disordered" evidence="5">
    <location>
        <begin position="386"/>
        <end position="407"/>
    </location>
</feature>
<dbReference type="PANTHER" id="PTHR30332">
    <property type="entry name" value="PROBABLE GENERAL SECRETION PATHWAY PROTEIN D"/>
    <property type="match status" value="1"/>
</dbReference>
<evidence type="ECO:0000256" key="3">
    <source>
        <dbReference type="ARBA" id="ARBA00023136"/>
    </source>
</evidence>
<dbReference type="InterPro" id="IPR004846">
    <property type="entry name" value="T2SS/T3SS_dom"/>
</dbReference>
<dbReference type="Proteomes" id="UP001059672">
    <property type="component" value="Chromosome"/>
</dbReference>
<organism evidence="7 8">
    <name type="scientific">Pseudomonas benzenivorans</name>
    <dbReference type="NCBI Taxonomy" id="556533"/>
    <lineage>
        <taxon>Bacteria</taxon>
        <taxon>Pseudomonadati</taxon>
        <taxon>Pseudomonadota</taxon>
        <taxon>Gammaproteobacteria</taxon>
        <taxon>Pseudomonadales</taxon>
        <taxon>Pseudomonadaceae</taxon>
        <taxon>Pseudomonas</taxon>
    </lineage>
</organism>
<name>A0ABY5H548_9PSED</name>
<evidence type="ECO:0000256" key="4">
    <source>
        <dbReference type="RuleBase" id="RU004003"/>
    </source>
</evidence>
<reference evidence="7" key="1">
    <citation type="submission" date="2021-04" db="EMBL/GenBank/DDBJ databases">
        <title>Oceanospirillales bacteria with DddD are important DMSP degraders in coastal seawater.</title>
        <authorList>
            <person name="Liu J."/>
        </authorList>
    </citation>
    <scope>NUCLEOTIDE SEQUENCE</scope>
    <source>
        <strain evidence="7">D13-4</strain>
    </source>
</reference>
<feature type="domain" description="Type II/III secretion system secretin-like" evidence="6">
    <location>
        <begin position="218"/>
        <end position="376"/>
    </location>
</feature>
<comment type="subcellular location">
    <subcellularLocation>
        <location evidence="1">Membrane</location>
    </subcellularLocation>
</comment>
<dbReference type="InterPro" id="IPR038591">
    <property type="entry name" value="NolW-like_sf"/>
</dbReference>
<dbReference type="RefSeq" id="WP_255837700.1">
    <property type="nucleotide sequence ID" value="NZ_CP073346.1"/>
</dbReference>
<accession>A0ABY5H548</accession>
<dbReference type="PANTHER" id="PTHR30332:SF24">
    <property type="entry name" value="SECRETIN GSPD-RELATED"/>
    <property type="match status" value="1"/>
</dbReference>
<evidence type="ECO:0000256" key="1">
    <source>
        <dbReference type="ARBA" id="ARBA00004370"/>
    </source>
</evidence>
<keyword evidence="2" id="KW-0732">Signal</keyword>
<dbReference type="InterPro" id="IPR001775">
    <property type="entry name" value="GspD/PilQ"/>
</dbReference>
<proteinExistence type="inferred from homology"/>
<evidence type="ECO:0000259" key="6">
    <source>
        <dbReference type="Pfam" id="PF00263"/>
    </source>
</evidence>
<keyword evidence="3" id="KW-0472">Membrane</keyword>
<evidence type="ECO:0000313" key="7">
    <source>
        <dbReference type="EMBL" id="UTW07139.1"/>
    </source>
</evidence>
<comment type="similarity">
    <text evidence="4">Belongs to the bacterial secretin family.</text>
</comment>
<dbReference type="Gene3D" id="3.30.1370.120">
    <property type="match status" value="1"/>
</dbReference>
<dbReference type="PRINTS" id="PR00811">
    <property type="entry name" value="BCTERIALGSPD"/>
</dbReference>
<evidence type="ECO:0000256" key="5">
    <source>
        <dbReference type="SAM" id="MobiDB-lite"/>
    </source>
</evidence>
<evidence type="ECO:0000256" key="2">
    <source>
        <dbReference type="ARBA" id="ARBA00022729"/>
    </source>
</evidence>
<protein>
    <submittedName>
        <fullName evidence="7">Type II secretion system protein GspD</fullName>
    </submittedName>
</protein>
<evidence type="ECO:0000313" key="8">
    <source>
        <dbReference type="Proteomes" id="UP001059672"/>
    </source>
</evidence>
<dbReference type="EMBL" id="CP073346">
    <property type="protein sequence ID" value="UTW07139.1"/>
    <property type="molecule type" value="Genomic_DNA"/>
</dbReference>